<comment type="subcellular location">
    <subcellularLocation>
        <location evidence="1">Membrane</location>
        <topology evidence="1">Single-pass type II membrane protein</topology>
    </subcellularLocation>
</comment>
<proteinExistence type="inferred from homology"/>
<evidence type="ECO:0000256" key="4">
    <source>
        <dbReference type="ARBA" id="ARBA00022676"/>
    </source>
</evidence>
<evidence type="ECO:0000256" key="1">
    <source>
        <dbReference type="ARBA" id="ARBA00004606"/>
    </source>
</evidence>
<evidence type="ECO:0000256" key="3">
    <source>
        <dbReference type="ARBA" id="ARBA00006351"/>
    </source>
</evidence>
<dbReference type="PANTHER" id="PTHR13778:SF54">
    <property type="entry name" value="GALACTURONOSYLTRANSFERASE-LIKE 4-RELATED"/>
    <property type="match status" value="1"/>
</dbReference>
<evidence type="ECO:0000256" key="7">
    <source>
        <dbReference type="RuleBase" id="RU362027"/>
    </source>
</evidence>
<evidence type="ECO:0000313" key="9">
    <source>
        <dbReference type="EMBL" id="KAG6757035.1"/>
    </source>
</evidence>
<evidence type="ECO:0000256" key="8">
    <source>
        <dbReference type="SAM" id="MobiDB-lite"/>
    </source>
</evidence>
<evidence type="ECO:0000256" key="6">
    <source>
        <dbReference type="ARBA" id="ARBA00022968"/>
    </source>
</evidence>
<feature type="compositionally biased region" description="Basic and acidic residues" evidence="8">
    <location>
        <begin position="134"/>
        <end position="145"/>
    </location>
</feature>
<name>A0A8X7YVM4_POPTO</name>
<evidence type="ECO:0000313" key="10">
    <source>
        <dbReference type="Proteomes" id="UP000886885"/>
    </source>
</evidence>
<gene>
    <name evidence="9" type="ORF">POTOM_037336</name>
</gene>
<keyword evidence="6" id="KW-0812">Transmembrane</keyword>
<sequence length="157" mass="18508">MDDIAELWNVDMKDRVVAAPELQRKFCSIFHQQILETFKGRNPGYFITRGMVMDVDKWRRKFKQRVEEWMELPKNKRIDRLDSLAPFLPVLAGNIKPVDHNRWNQHGLAGDGFEGKCRSLHHPGPVSLQHLHGEVGERRKQQDKRFQRRPAIAMRET</sequence>
<keyword evidence="5" id="KW-0808">Transferase</keyword>
<feature type="region of interest" description="Disordered" evidence="8">
    <location>
        <begin position="134"/>
        <end position="157"/>
    </location>
</feature>
<keyword evidence="6" id="KW-0735">Signal-anchor</keyword>
<comment type="caution">
    <text evidence="9">The sequence shown here is derived from an EMBL/GenBank/DDBJ whole genome shotgun (WGS) entry which is preliminary data.</text>
</comment>
<comment type="pathway">
    <text evidence="2">Glycan metabolism; pectin biosynthesis.</text>
</comment>
<organism evidence="9 10">
    <name type="scientific">Populus tomentosa</name>
    <name type="common">Chinese white poplar</name>
    <dbReference type="NCBI Taxonomy" id="118781"/>
    <lineage>
        <taxon>Eukaryota</taxon>
        <taxon>Viridiplantae</taxon>
        <taxon>Streptophyta</taxon>
        <taxon>Embryophyta</taxon>
        <taxon>Tracheophyta</taxon>
        <taxon>Spermatophyta</taxon>
        <taxon>Magnoliopsida</taxon>
        <taxon>eudicotyledons</taxon>
        <taxon>Gunneridae</taxon>
        <taxon>Pentapetalae</taxon>
        <taxon>rosids</taxon>
        <taxon>fabids</taxon>
        <taxon>Malpighiales</taxon>
        <taxon>Salicaceae</taxon>
        <taxon>Saliceae</taxon>
        <taxon>Populus</taxon>
    </lineage>
</organism>
<dbReference type="InterPro" id="IPR002495">
    <property type="entry name" value="Glyco_trans_8"/>
</dbReference>
<accession>A0A8X7YVM4</accession>
<keyword evidence="4" id="KW-0328">Glycosyltransferase</keyword>
<comment type="similarity">
    <text evidence="3 7">Belongs to the glycosyltransferase 8 family.</text>
</comment>
<dbReference type="PANTHER" id="PTHR13778">
    <property type="entry name" value="GLYCOSYLTRANSFERASE 8 DOMAIN-CONTAINING PROTEIN"/>
    <property type="match status" value="1"/>
</dbReference>
<keyword evidence="10" id="KW-1185">Reference proteome</keyword>
<dbReference type="EC" id="2.4.1.-" evidence="7"/>
<dbReference type="Pfam" id="PF01501">
    <property type="entry name" value="Glyco_transf_8"/>
    <property type="match status" value="1"/>
</dbReference>
<dbReference type="GO" id="GO:0016757">
    <property type="term" value="F:glycosyltransferase activity"/>
    <property type="evidence" value="ECO:0007669"/>
    <property type="project" value="UniProtKB-KW"/>
</dbReference>
<protein>
    <recommendedName>
        <fullName evidence="7">Hexosyltransferase</fullName>
        <ecNumber evidence="7">2.4.1.-</ecNumber>
    </recommendedName>
</protein>
<dbReference type="AlphaFoldDB" id="A0A8X7YVM4"/>
<dbReference type="EMBL" id="JAAWWB010000020">
    <property type="protein sequence ID" value="KAG6757035.1"/>
    <property type="molecule type" value="Genomic_DNA"/>
</dbReference>
<dbReference type="GO" id="GO:0005794">
    <property type="term" value="C:Golgi apparatus"/>
    <property type="evidence" value="ECO:0007669"/>
    <property type="project" value="TreeGrafter"/>
</dbReference>
<dbReference type="GO" id="GO:0016020">
    <property type="term" value="C:membrane"/>
    <property type="evidence" value="ECO:0007669"/>
    <property type="project" value="UniProtKB-SubCell"/>
</dbReference>
<dbReference type="OrthoDB" id="411524at2759"/>
<evidence type="ECO:0000256" key="5">
    <source>
        <dbReference type="ARBA" id="ARBA00022679"/>
    </source>
</evidence>
<evidence type="ECO:0000256" key="2">
    <source>
        <dbReference type="ARBA" id="ARBA00004877"/>
    </source>
</evidence>
<dbReference type="Proteomes" id="UP000886885">
    <property type="component" value="Chromosome 10D"/>
</dbReference>
<dbReference type="InterPro" id="IPR050748">
    <property type="entry name" value="Glycosyltrans_8_dom-fam"/>
</dbReference>
<reference evidence="9" key="1">
    <citation type="journal article" date="2020" name="bioRxiv">
        <title>Hybrid origin of Populus tomentosa Carr. identified through genome sequencing and phylogenomic analysis.</title>
        <authorList>
            <person name="An X."/>
            <person name="Gao K."/>
            <person name="Chen Z."/>
            <person name="Li J."/>
            <person name="Yang X."/>
            <person name="Yang X."/>
            <person name="Zhou J."/>
            <person name="Guo T."/>
            <person name="Zhao T."/>
            <person name="Huang S."/>
            <person name="Miao D."/>
            <person name="Khan W.U."/>
            <person name="Rao P."/>
            <person name="Ye M."/>
            <person name="Lei B."/>
            <person name="Liao W."/>
            <person name="Wang J."/>
            <person name="Ji L."/>
            <person name="Li Y."/>
            <person name="Guo B."/>
            <person name="Mustafa N.S."/>
            <person name="Li S."/>
            <person name="Yun Q."/>
            <person name="Keller S.R."/>
            <person name="Mao J."/>
            <person name="Zhang R."/>
            <person name="Strauss S.H."/>
        </authorList>
    </citation>
    <scope>NUCLEOTIDE SEQUENCE</scope>
    <source>
        <strain evidence="9">GM15</strain>
        <tissue evidence="9">Leaf</tissue>
    </source>
</reference>